<evidence type="ECO:0000256" key="2">
    <source>
        <dbReference type="ARBA" id="ARBA00022723"/>
    </source>
</evidence>
<dbReference type="PANTHER" id="PTHR31302:SF25">
    <property type="entry name" value="PHOSPHOESTERASE"/>
    <property type="match status" value="1"/>
</dbReference>
<dbReference type="GO" id="GO:0009245">
    <property type="term" value="P:lipid A biosynthetic process"/>
    <property type="evidence" value="ECO:0007669"/>
    <property type="project" value="TreeGrafter"/>
</dbReference>
<feature type="domain" description="Calcineurin-like phosphoesterase" evidence="5">
    <location>
        <begin position="59"/>
        <end position="225"/>
    </location>
</feature>
<comment type="caution">
    <text evidence="6">The sequence shown here is derived from an EMBL/GenBank/DDBJ whole genome shotgun (WGS) entry which is preliminary data.</text>
</comment>
<dbReference type="GO" id="GO:0046872">
    <property type="term" value="F:metal ion binding"/>
    <property type="evidence" value="ECO:0007669"/>
    <property type="project" value="UniProtKB-KW"/>
</dbReference>
<organism evidence="6 7">
    <name type="scientific">Oikeobacillus pervagus</name>
    <dbReference type="NCBI Taxonomy" id="1325931"/>
    <lineage>
        <taxon>Bacteria</taxon>
        <taxon>Bacillati</taxon>
        <taxon>Bacillota</taxon>
        <taxon>Bacilli</taxon>
        <taxon>Bacillales</taxon>
        <taxon>Bacillaceae</taxon>
        <taxon>Oikeobacillus</taxon>
    </lineage>
</organism>
<dbReference type="InterPro" id="IPR004843">
    <property type="entry name" value="Calcineurin-like_PHP"/>
</dbReference>
<evidence type="ECO:0000256" key="4">
    <source>
        <dbReference type="ARBA" id="ARBA00061089"/>
    </source>
</evidence>
<evidence type="ECO:0000256" key="1">
    <source>
        <dbReference type="ARBA" id="ARBA00001968"/>
    </source>
</evidence>
<sequence length="291" mass="33278">MKKKISRRSFFKKIAFSSLTLFSLSYGGYFYARFIEPRRLDITEIEIEHTLIPPSFQGMKILQFSDTHIGFQYDPAMLLNHVETINSLQPDIVLFTGDLLDEPNQYDDIEKIISILKMIKAPFGKFAIYGNHDHGGYGTDIYERVMRNSGFTLLKNESKVISMIDQSKIYIAGVDDLILGKPDIHATLRSIPNEQFTILLAHEPDFANQLPKHRIHLQLSGHSHGGQIRLPFIGALYTPPYAEKYQDGQYYIPLQKMTLYVNRGIGTTRLPFRFLAVPEITIFTLTSKTSP</sequence>
<dbReference type="GO" id="GO:0016020">
    <property type="term" value="C:membrane"/>
    <property type="evidence" value="ECO:0007669"/>
    <property type="project" value="GOC"/>
</dbReference>
<dbReference type="PANTHER" id="PTHR31302">
    <property type="entry name" value="TRANSMEMBRANE PROTEIN WITH METALLOPHOSPHOESTERASE DOMAIN-RELATED"/>
    <property type="match status" value="1"/>
</dbReference>
<comment type="cofactor">
    <cofactor evidence="1">
        <name>a divalent metal cation</name>
        <dbReference type="ChEBI" id="CHEBI:60240"/>
    </cofactor>
</comment>
<keyword evidence="2" id="KW-0479">Metal-binding</keyword>
<gene>
    <name evidence="6" type="ORF">J2S13_001221</name>
</gene>
<keyword evidence="3" id="KW-0378">Hydrolase</keyword>
<dbReference type="GO" id="GO:0008758">
    <property type="term" value="F:UDP-2,3-diacylglucosamine hydrolase activity"/>
    <property type="evidence" value="ECO:0007669"/>
    <property type="project" value="TreeGrafter"/>
</dbReference>
<dbReference type="EMBL" id="JAUSUC010000011">
    <property type="protein sequence ID" value="MDQ0214824.1"/>
    <property type="molecule type" value="Genomic_DNA"/>
</dbReference>
<dbReference type="InterPro" id="IPR029052">
    <property type="entry name" value="Metallo-depent_PP-like"/>
</dbReference>
<evidence type="ECO:0000259" key="5">
    <source>
        <dbReference type="Pfam" id="PF00149"/>
    </source>
</evidence>
<protein>
    <submittedName>
        <fullName evidence="6">MPP superfamily phosphohydrolase</fullName>
    </submittedName>
</protein>
<dbReference type="CDD" id="cd07385">
    <property type="entry name" value="MPP_YkuE_C"/>
    <property type="match status" value="1"/>
</dbReference>
<dbReference type="InterPro" id="IPR051158">
    <property type="entry name" value="Metallophosphoesterase_sf"/>
</dbReference>
<reference evidence="6" key="1">
    <citation type="submission" date="2023-07" db="EMBL/GenBank/DDBJ databases">
        <title>Genomic Encyclopedia of Type Strains, Phase IV (KMG-IV): sequencing the most valuable type-strain genomes for metagenomic binning, comparative biology and taxonomic classification.</title>
        <authorList>
            <person name="Goeker M."/>
        </authorList>
    </citation>
    <scope>NUCLEOTIDE SEQUENCE</scope>
    <source>
        <strain evidence="6">DSM 23947</strain>
    </source>
</reference>
<evidence type="ECO:0000313" key="6">
    <source>
        <dbReference type="EMBL" id="MDQ0214824.1"/>
    </source>
</evidence>
<accession>A0AAJ1T2P6</accession>
<dbReference type="Pfam" id="PF00149">
    <property type="entry name" value="Metallophos"/>
    <property type="match status" value="1"/>
</dbReference>
<dbReference type="Proteomes" id="UP001237207">
    <property type="component" value="Unassembled WGS sequence"/>
</dbReference>
<dbReference type="AlphaFoldDB" id="A0AAJ1T2P6"/>
<dbReference type="Gene3D" id="3.60.21.10">
    <property type="match status" value="1"/>
</dbReference>
<evidence type="ECO:0000313" key="7">
    <source>
        <dbReference type="Proteomes" id="UP001237207"/>
    </source>
</evidence>
<dbReference type="SUPFAM" id="SSF56300">
    <property type="entry name" value="Metallo-dependent phosphatases"/>
    <property type="match status" value="1"/>
</dbReference>
<name>A0AAJ1T2P6_9BACI</name>
<dbReference type="FunFam" id="3.60.21.10:FF:000028">
    <property type="entry name" value="Putative metallophosphoesterase"/>
    <property type="match status" value="1"/>
</dbReference>
<keyword evidence="7" id="KW-1185">Reference proteome</keyword>
<comment type="similarity">
    <text evidence="4">Belongs to the metallophosphoesterase superfamily.</text>
</comment>
<proteinExistence type="inferred from homology"/>
<evidence type="ECO:0000256" key="3">
    <source>
        <dbReference type="ARBA" id="ARBA00022801"/>
    </source>
</evidence>
<dbReference type="RefSeq" id="WP_307256816.1">
    <property type="nucleotide sequence ID" value="NZ_JAUSUC010000011.1"/>
</dbReference>